<organism evidence="4 6">
    <name type="scientific">Candidatus Chlorohelix allophototropha</name>
    <dbReference type="NCBI Taxonomy" id="3003348"/>
    <lineage>
        <taxon>Bacteria</taxon>
        <taxon>Bacillati</taxon>
        <taxon>Chloroflexota</taxon>
        <taxon>Chloroflexia</taxon>
        <taxon>Candidatus Chloroheliales</taxon>
        <taxon>Candidatus Chloroheliaceae</taxon>
        <taxon>Candidatus Chlorohelix</taxon>
    </lineage>
</organism>
<evidence type="ECO:0000313" key="7">
    <source>
        <dbReference type="Proteomes" id="UP001431572"/>
    </source>
</evidence>
<dbReference type="Pfam" id="PF01145">
    <property type="entry name" value="Band_7"/>
    <property type="match status" value="1"/>
</dbReference>
<evidence type="ECO:0000259" key="3">
    <source>
        <dbReference type="Pfam" id="PF01145"/>
    </source>
</evidence>
<keyword evidence="2" id="KW-0472">Membrane</keyword>
<dbReference type="InterPro" id="IPR036013">
    <property type="entry name" value="Band_7/SPFH_dom_sf"/>
</dbReference>
<dbReference type="Gene3D" id="3.30.479.30">
    <property type="entry name" value="Band 7 domain"/>
    <property type="match status" value="1"/>
</dbReference>
<sequence length="338" mass="38767">MDAVLPVLFFILFIALIVGIAYTIFSRGIRIVPDGSVAIVERNGEFNRVLAPGRHFLFPLLDRISKMVELKEFEETIQIDNVLTGDMTLIDLDISITFRLAHYRPRMIKRDEAEIRRPRRVILWNKILIAEEDVYKAAVSVDNWKERSKRDAVTTLQDYFNTINYREEIYRSEQERARDPSVPAPLPRISQALTSLVNEKTRGLSEEERKKRGIRPDDPRYRGYGVELTSLTISNVRPDEKALQLWDAERQARAEAQIRLIKAASDSRIREIEAQNERLIRETLGLVNVSDYLTWRYIEAIRQSGRVAPPPPGVNVGEMEGYNSGGYAVSRSQNTPPG</sequence>
<protein>
    <submittedName>
        <fullName evidence="4">SPFH domain-containing protein</fullName>
    </submittedName>
</protein>
<dbReference type="RefSeq" id="WP_341470422.1">
    <property type="nucleotide sequence ID" value="NZ_CP128400.1"/>
</dbReference>
<evidence type="ECO:0000256" key="1">
    <source>
        <dbReference type="SAM" id="MobiDB-lite"/>
    </source>
</evidence>
<keyword evidence="7" id="KW-1185">Reference proteome</keyword>
<dbReference type="InterPro" id="IPR001107">
    <property type="entry name" value="Band_7"/>
</dbReference>
<reference evidence="4 6" key="1">
    <citation type="submission" date="2020-06" db="EMBL/GenBank/DDBJ databases">
        <title>Anoxygenic phototrophic Chloroflexota member uses a Type I reaction center.</title>
        <authorList>
            <person name="Tsuji J.M."/>
            <person name="Shaw N.A."/>
            <person name="Nagashima S."/>
            <person name="Venkiteswaran J."/>
            <person name="Schiff S.L."/>
            <person name="Hanada S."/>
            <person name="Tank M."/>
            <person name="Neufeld J.D."/>
        </authorList>
    </citation>
    <scope>NUCLEOTIDE SEQUENCE [LARGE SCALE GENOMIC DNA]</scope>
    <source>
        <strain evidence="4">L227-S17</strain>
    </source>
</reference>
<dbReference type="AlphaFoldDB" id="A0A8T7M982"/>
<reference evidence="5" key="2">
    <citation type="journal article" date="2024" name="Nature">
        <title>Anoxygenic phototroph of the Chloroflexota uses a type I reaction centre.</title>
        <authorList>
            <person name="Tsuji J.M."/>
            <person name="Shaw N.A."/>
            <person name="Nagashima S."/>
            <person name="Venkiteswaran J.J."/>
            <person name="Schiff S.L."/>
            <person name="Watanabe T."/>
            <person name="Fukui M."/>
            <person name="Hanada S."/>
            <person name="Tank M."/>
            <person name="Neufeld J.D."/>
        </authorList>
    </citation>
    <scope>NUCLEOTIDE SEQUENCE</scope>
    <source>
        <strain evidence="5">L227-S17</strain>
    </source>
</reference>
<dbReference type="EMBL" id="CP128400">
    <property type="protein sequence ID" value="WJW68516.1"/>
    <property type="molecule type" value="Genomic_DNA"/>
</dbReference>
<keyword evidence="2" id="KW-0812">Transmembrane</keyword>
<gene>
    <name evidence="4" type="ORF">HXX08_22230</name>
    <name evidence="5" type="ORF">OZ401_004130</name>
</gene>
<feature type="transmembrane region" description="Helical" evidence="2">
    <location>
        <begin position="6"/>
        <end position="25"/>
    </location>
</feature>
<dbReference type="InterPro" id="IPR050710">
    <property type="entry name" value="Band7/mec-2_domain"/>
</dbReference>
<evidence type="ECO:0000313" key="6">
    <source>
        <dbReference type="Proteomes" id="UP000521676"/>
    </source>
</evidence>
<dbReference type="Proteomes" id="UP000521676">
    <property type="component" value="Unassembled WGS sequence"/>
</dbReference>
<keyword evidence="2" id="KW-1133">Transmembrane helix</keyword>
<dbReference type="EMBL" id="JACATZ010000003">
    <property type="protein sequence ID" value="NWJ48586.1"/>
    <property type="molecule type" value="Genomic_DNA"/>
</dbReference>
<evidence type="ECO:0000313" key="4">
    <source>
        <dbReference type="EMBL" id="NWJ48586.1"/>
    </source>
</evidence>
<evidence type="ECO:0000256" key="2">
    <source>
        <dbReference type="SAM" id="Phobius"/>
    </source>
</evidence>
<evidence type="ECO:0000313" key="5">
    <source>
        <dbReference type="EMBL" id="WJW68516.1"/>
    </source>
</evidence>
<proteinExistence type="predicted"/>
<dbReference type="PANTHER" id="PTHR43327:SF10">
    <property type="entry name" value="STOMATIN-LIKE PROTEIN 2, MITOCHONDRIAL"/>
    <property type="match status" value="1"/>
</dbReference>
<feature type="region of interest" description="Disordered" evidence="1">
    <location>
        <begin position="310"/>
        <end position="338"/>
    </location>
</feature>
<accession>A0A8T7M982</accession>
<feature type="domain" description="Band 7" evidence="3">
    <location>
        <begin position="31"/>
        <end position="105"/>
    </location>
</feature>
<name>A0A8T7M982_9CHLR</name>
<dbReference type="Proteomes" id="UP001431572">
    <property type="component" value="Chromosome 2"/>
</dbReference>
<dbReference type="PANTHER" id="PTHR43327">
    <property type="entry name" value="STOMATIN-LIKE PROTEIN 2, MITOCHONDRIAL"/>
    <property type="match status" value="1"/>
</dbReference>